<dbReference type="AlphaFoldDB" id="C8X035"/>
<dbReference type="Pfam" id="PF13412">
    <property type="entry name" value="HTH_24"/>
    <property type="match status" value="1"/>
</dbReference>
<dbReference type="RefSeq" id="WP_015750819.1">
    <property type="nucleotide sequence ID" value="NC_013223.1"/>
</dbReference>
<dbReference type="eggNOG" id="COG1846">
    <property type="taxonomic scope" value="Bacteria"/>
</dbReference>
<organism evidence="1 2">
    <name type="scientific">Desulfohalobium retbaense (strain ATCC 49708 / DSM 5692 / JCM 16813 / HR100)</name>
    <dbReference type="NCBI Taxonomy" id="485915"/>
    <lineage>
        <taxon>Bacteria</taxon>
        <taxon>Pseudomonadati</taxon>
        <taxon>Thermodesulfobacteriota</taxon>
        <taxon>Desulfovibrionia</taxon>
        <taxon>Desulfovibrionales</taxon>
        <taxon>Desulfohalobiaceae</taxon>
        <taxon>Desulfohalobium</taxon>
    </lineage>
</organism>
<dbReference type="Proteomes" id="UP000001052">
    <property type="component" value="Chromosome"/>
</dbReference>
<keyword evidence="2" id="KW-1185">Reference proteome</keyword>
<accession>C8X035</accession>
<dbReference type="OrthoDB" id="8537236at2"/>
<dbReference type="SUPFAM" id="SSF46785">
    <property type="entry name" value="Winged helix' DNA-binding domain"/>
    <property type="match status" value="1"/>
</dbReference>
<protein>
    <submittedName>
        <fullName evidence="1">Transcriptional regulator, MarR family</fullName>
    </submittedName>
</protein>
<dbReference type="Gene3D" id="1.10.10.10">
    <property type="entry name" value="Winged helix-like DNA-binding domain superfamily/Winged helix DNA-binding domain"/>
    <property type="match status" value="1"/>
</dbReference>
<sequence length="105" mass="12399">MDDSTHYHFLKALEANPEISQRQLARELGVSLGKTNYCLRALIEKGWVKAENFYRNPDKGRYFYVLTPKGIEARARLTKRFLHRKLREYEELKAEIARLQDEVEG</sequence>
<evidence type="ECO:0000313" key="1">
    <source>
        <dbReference type="EMBL" id="ACV67660.1"/>
    </source>
</evidence>
<dbReference type="EMBL" id="CP001734">
    <property type="protein sequence ID" value="ACV67660.1"/>
    <property type="molecule type" value="Genomic_DNA"/>
</dbReference>
<proteinExistence type="predicted"/>
<dbReference type="NCBIfam" id="TIGR04176">
    <property type="entry name" value="MarR_EPS"/>
    <property type="match status" value="1"/>
</dbReference>
<name>C8X035_DESRD</name>
<evidence type="ECO:0000313" key="2">
    <source>
        <dbReference type="Proteomes" id="UP000001052"/>
    </source>
</evidence>
<reference evidence="2" key="1">
    <citation type="submission" date="2009-09" db="EMBL/GenBank/DDBJ databases">
        <title>The complete chromosome of Desulfohalobium retbaense DSM 5692.</title>
        <authorList>
            <consortium name="US DOE Joint Genome Institute (JGI-PGF)"/>
            <person name="Lucas S."/>
            <person name="Copeland A."/>
            <person name="Lapidus A."/>
            <person name="Glavina del Rio T."/>
            <person name="Dalin E."/>
            <person name="Tice H."/>
            <person name="Bruce D."/>
            <person name="Goodwin L."/>
            <person name="Pitluck S."/>
            <person name="Kyrpides N."/>
            <person name="Mavromatis K."/>
            <person name="Ivanova N."/>
            <person name="Mikhailova N."/>
            <person name="Munk A.C."/>
            <person name="Brettin T."/>
            <person name="Detter J.C."/>
            <person name="Han C."/>
            <person name="Tapia R."/>
            <person name="Larimer F."/>
            <person name="Land M."/>
            <person name="Hauser L."/>
            <person name="Markowitz V."/>
            <person name="Cheng J.-F."/>
            <person name="Hugenholtz P."/>
            <person name="Woyke T."/>
            <person name="Wu D."/>
            <person name="Spring S."/>
            <person name="Klenk H.-P."/>
            <person name="Eisen J.A."/>
        </authorList>
    </citation>
    <scope>NUCLEOTIDE SEQUENCE [LARGE SCALE GENOMIC DNA]</scope>
    <source>
        <strain evidence="2">DSM 5692</strain>
    </source>
</reference>
<dbReference type="STRING" id="485915.Dret_0358"/>
<reference evidence="1 2" key="2">
    <citation type="journal article" date="2010" name="Stand. Genomic Sci.">
        <title>Complete genome sequence of Desulfohalobium retbaense type strain (HR(100)).</title>
        <authorList>
            <person name="Spring S."/>
            <person name="Nolan M."/>
            <person name="Lapidus A."/>
            <person name="Glavina Del Rio T."/>
            <person name="Copeland A."/>
            <person name="Tice H."/>
            <person name="Cheng J.F."/>
            <person name="Lucas S."/>
            <person name="Land M."/>
            <person name="Chen F."/>
            <person name="Bruce D."/>
            <person name="Goodwin L."/>
            <person name="Pitluck S."/>
            <person name="Ivanova N."/>
            <person name="Mavromatis K."/>
            <person name="Mikhailova N."/>
            <person name="Pati A."/>
            <person name="Chen A."/>
            <person name="Palaniappan K."/>
            <person name="Hauser L."/>
            <person name="Chang Y.J."/>
            <person name="Jeffries C.D."/>
            <person name="Munk C."/>
            <person name="Kiss H."/>
            <person name="Chain P."/>
            <person name="Han C."/>
            <person name="Brettin T."/>
            <person name="Detter J.C."/>
            <person name="Schuler E."/>
            <person name="Goker M."/>
            <person name="Rohde M."/>
            <person name="Bristow J."/>
            <person name="Eisen J.A."/>
            <person name="Markowitz V."/>
            <person name="Hugenholtz P."/>
            <person name="Kyrpides N.C."/>
            <person name="Klenk H.P."/>
        </authorList>
    </citation>
    <scope>NUCLEOTIDE SEQUENCE [LARGE SCALE GENOMIC DNA]</scope>
    <source>
        <strain evidence="1 2">DSM 5692</strain>
    </source>
</reference>
<dbReference type="HOGENOM" id="CLU_147409_1_0_7"/>
<dbReference type="KEGG" id="drt:Dret_0358"/>
<dbReference type="InterPro" id="IPR036390">
    <property type="entry name" value="WH_DNA-bd_sf"/>
</dbReference>
<dbReference type="InterPro" id="IPR036388">
    <property type="entry name" value="WH-like_DNA-bd_sf"/>
</dbReference>
<gene>
    <name evidence="1" type="ordered locus">Dret_0358</name>
</gene>
<dbReference type="InterPro" id="IPR026433">
    <property type="entry name" value="MarR_EPS"/>
</dbReference>